<protein>
    <submittedName>
        <fullName evidence="2">McrA Restriction endonuclease</fullName>
    </submittedName>
</protein>
<dbReference type="InterPro" id="IPR029471">
    <property type="entry name" value="HNH_5"/>
</dbReference>
<sequence>MSDTLVLNADGLPVSVMPLSVIPWEEAIRYMVLDKADVLMFHENWTVRSARWETQVPSVIMLRDFMKSKSTVRFSRANVYLRDNGTCQYCSKHIERKVATLDHVVPVSKGGKTTWENSTTACGPCNSAKADKLGMKPKVKPYKPDFYELVNKRKKQGFENIRFKEWLQFIQ</sequence>
<dbReference type="Pfam" id="PF14279">
    <property type="entry name" value="HNH_5"/>
    <property type="match status" value="1"/>
</dbReference>
<keyword evidence="2" id="KW-0255">Endonuclease</keyword>
<evidence type="ECO:0000259" key="1">
    <source>
        <dbReference type="SMART" id="SM00507"/>
    </source>
</evidence>
<reference evidence="2" key="1">
    <citation type="submission" date="2020-04" db="EMBL/GenBank/DDBJ databases">
        <authorList>
            <person name="Chiriac C."/>
            <person name="Salcher M."/>
            <person name="Ghai R."/>
            <person name="Kavagutti S V."/>
        </authorList>
    </citation>
    <scope>NUCLEOTIDE SEQUENCE</scope>
</reference>
<dbReference type="SMART" id="SM00507">
    <property type="entry name" value="HNHc"/>
    <property type="match status" value="1"/>
</dbReference>
<evidence type="ECO:0000313" key="2">
    <source>
        <dbReference type="EMBL" id="CAB4125376.1"/>
    </source>
</evidence>
<dbReference type="EMBL" id="LR798231">
    <property type="protein sequence ID" value="CAB5208508.1"/>
    <property type="molecule type" value="Genomic_DNA"/>
</dbReference>
<dbReference type="Gene3D" id="1.10.30.50">
    <property type="match status" value="1"/>
</dbReference>
<dbReference type="EMBL" id="LR796187">
    <property type="protein sequence ID" value="CAB4125376.1"/>
    <property type="molecule type" value="Genomic_DNA"/>
</dbReference>
<dbReference type="PANTHER" id="PTHR33877:SF2">
    <property type="entry name" value="OS07G0170200 PROTEIN"/>
    <property type="match status" value="1"/>
</dbReference>
<dbReference type="InterPro" id="IPR003615">
    <property type="entry name" value="HNH_nuc"/>
</dbReference>
<dbReference type="InterPro" id="IPR052892">
    <property type="entry name" value="NA-targeting_endonuclease"/>
</dbReference>
<evidence type="ECO:0000313" key="3">
    <source>
        <dbReference type="EMBL" id="CAB5208508.1"/>
    </source>
</evidence>
<dbReference type="CDD" id="cd00085">
    <property type="entry name" value="HNHc"/>
    <property type="match status" value="1"/>
</dbReference>
<organism evidence="2">
    <name type="scientific">uncultured Caudovirales phage</name>
    <dbReference type="NCBI Taxonomy" id="2100421"/>
    <lineage>
        <taxon>Viruses</taxon>
        <taxon>Duplodnaviria</taxon>
        <taxon>Heunggongvirae</taxon>
        <taxon>Uroviricota</taxon>
        <taxon>Caudoviricetes</taxon>
        <taxon>Peduoviridae</taxon>
        <taxon>Maltschvirus</taxon>
        <taxon>Maltschvirus maltsch</taxon>
    </lineage>
</organism>
<dbReference type="GO" id="GO:0004519">
    <property type="term" value="F:endonuclease activity"/>
    <property type="evidence" value="ECO:0007669"/>
    <property type="project" value="UniProtKB-KW"/>
</dbReference>
<proteinExistence type="predicted"/>
<keyword evidence="2" id="KW-0378">Hydrolase</keyword>
<dbReference type="PANTHER" id="PTHR33877">
    <property type="entry name" value="SLL1193 PROTEIN"/>
    <property type="match status" value="1"/>
</dbReference>
<gene>
    <name evidence="3" type="ORF">UFOVP181_52</name>
    <name evidence="2" type="ORF">UFOVP57_110</name>
</gene>
<keyword evidence="2" id="KW-0540">Nuclease</keyword>
<feature type="domain" description="HNH nuclease" evidence="1">
    <location>
        <begin position="74"/>
        <end position="127"/>
    </location>
</feature>
<name>A0A6J5KWE0_9CAUD</name>
<accession>A0A6J5KWE0</accession>